<dbReference type="Pfam" id="PF06985">
    <property type="entry name" value="HET"/>
    <property type="match status" value="1"/>
</dbReference>
<name>A0A8T9CF19_9HELO</name>
<sequence>MPTRLLFIEPGGCHDTLNIKLIEGAKAHKQYAALSHCWGSNQPLRTVRENLTQFNKSIPWPDLPQTFQDAVTVANSLGISYLWIDSLCILQDDFLDWERESSQMANIYENAVVTIVAASSAGDSDGFLHPRPEIPQGTVMLQPKKPGLDATPVRFRGRLDHYDDSRLQDPLEQRAWAFQERLLSRRTLLYSTHELRWECNQLRLCECRHNSLTSRANSSHPYAIEPSLSAPPTRTDIYAHWHLQIAKRYAKRKLTKPEDKLPALSGVAHRMSRLLDDQYIAGLWRNDLFGGMLWQTETNSPPLSKPRSYRAPSFAWASVDDAITYHLYTLMKYINQSSEILEVFCQPAGLDPFGQVEKGHMVLQGPLVSARD</sequence>
<dbReference type="AlphaFoldDB" id="A0A8T9CF19"/>
<dbReference type="Proteomes" id="UP000469558">
    <property type="component" value="Unassembled WGS sequence"/>
</dbReference>
<protein>
    <recommendedName>
        <fullName evidence="1">Heterokaryon incompatibility domain-containing protein</fullName>
    </recommendedName>
</protein>
<organism evidence="2 3">
    <name type="scientific">Lachnellula suecica</name>
    <dbReference type="NCBI Taxonomy" id="602035"/>
    <lineage>
        <taxon>Eukaryota</taxon>
        <taxon>Fungi</taxon>
        <taxon>Dikarya</taxon>
        <taxon>Ascomycota</taxon>
        <taxon>Pezizomycotina</taxon>
        <taxon>Leotiomycetes</taxon>
        <taxon>Helotiales</taxon>
        <taxon>Lachnaceae</taxon>
        <taxon>Lachnellula</taxon>
    </lineage>
</organism>
<dbReference type="EMBL" id="QGMK01000225">
    <property type="protein sequence ID" value="TVY83157.1"/>
    <property type="molecule type" value="Genomic_DNA"/>
</dbReference>
<evidence type="ECO:0000313" key="2">
    <source>
        <dbReference type="EMBL" id="TVY83157.1"/>
    </source>
</evidence>
<comment type="caution">
    <text evidence="2">The sequence shown here is derived from an EMBL/GenBank/DDBJ whole genome shotgun (WGS) entry which is preliminary data.</text>
</comment>
<feature type="domain" description="Heterokaryon incompatibility" evidence="1">
    <location>
        <begin position="31"/>
        <end position="180"/>
    </location>
</feature>
<reference evidence="2 3" key="1">
    <citation type="submission" date="2018-05" db="EMBL/GenBank/DDBJ databases">
        <title>Genome sequencing and assembly of the regulated plant pathogen Lachnellula willkommii and related sister species for the development of diagnostic species identification markers.</title>
        <authorList>
            <person name="Giroux E."/>
            <person name="Bilodeau G."/>
        </authorList>
    </citation>
    <scope>NUCLEOTIDE SEQUENCE [LARGE SCALE GENOMIC DNA]</scope>
    <source>
        <strain evidence="2 3">CBS 268.59</strain>
    </source>
</reference>
<dbReference type="InterPro" id="IPR010730">
    <property type="entry name" value="HET"/>
</dbReference>
<gene>
    <name evidence="2" type="ORF">LSUE1_G006943</name>
</gene>
<accession>A0A8T9CF19</accession>
<proteinExistence type="predicted"/>
<dbReference type="PANTHER" id="PTHR33112:SF16">
    <property type="entry name" value="HETEROKARYON INCOMPATIBILITY DOMAIN-CONTAINING PROTEIN"/>
    <property type="match status" value="1"/>
</dbReference>
<evidence type="ECO:0000259" key="1">
    <source>
        <dbReference type="Pfam" id="PF06985"/>
    </source>
</evidence>
<dbReference type="PANTHER" id="PTHR33112">
    <property type="entry name" value="DOMAIN PROTEIN, PUTATIVE-RELATED"/>
    <property type="match status" value="1"/>
</dbReference>
<keyword evidence="3" id="KW-1185">Reference proteome</keyword>
<evidence type="ECO:0000313" key="3">
    <source>
        <dbReference type="Proteomes" id="UP000469558"/>
    </source>
</evidence>
<dbReference type="OrthoDB" id="3562689at2759"/>